<dbReference type="OrthoDB" id="9810567at2"/>
<evidence type="ECO:0000313" key="8">
    <source>
        <dbReference type="EMBL" id="ALE03626.1"/>
    </source>
</evidence>
<keyword evidence="2 5" id="KW-0132">Cell division</keyword>
<evidence type="ECO:0000256" key="5">
    <source>
        <dbReference type="HAMAP-Rule" id="MF_02033"/>
    </source>
</evidence>
<dbReference type="NCBIfam" id="TIGR01174">
    <property type="entry name" value="ftsA"/>
    <property type="match status" value="1"/>
</dbReference>
<comment type="similarity">
    <text evidence="5 6">Belongs to the FtsA/MreB family.</text>
</comment>
<dbReference type="InterPro" id="IPR050696">
    <property type="entry name" value="FtsA/MreB"/>
</dbReference>
<dbReference type="HAMAP" id="MF_02033">
    <property type="entry name" value="FtsA"/>
    <property type="match status" value="1"/>
</dbReference>
<keyword evidence="4 5" id="KW-0131">Cell cycle</keyword>
<dbReference type="STRING" id="1318743.PU02_0812"/>
<evidence type="ECO:0000256" key="1">
    <source>
        <dbReference type="ARBA" id="ARBA00022475"/>
    </source>
</evidence>
<organism evidence="8 9">
    <name type="scientific">Bartonella ancashensis</name>
    <dbReference type="NCBI Taxonomy" id="1318743"/>
    <lineage>
        <taxon>Bacteria</taxon>
        <taxon>Pseudomonadati</taxon>
        <taxon>Pseudomonadota</taxon>
        <taxon>Alphaproteobacteria</taxon>
        <taxon>Hyphomicrobiales</taxon>
        <taxon>Bartonellaceae</taxon>
        <taxon>Bartonella</taxon>
    </lineage>
</organism>
<proteinExistence type="inferred from homology"/>
<dbReference type="SMART" id="SM00842">
    <property type="entry name" value="FtsA"/>
    <property type="match status" value="1"/>
</dbReference>
<dbReference type="Gene3D" id="3.30.420.40">
    <property type="match status" value="1"/>
</dbReference>
<dbReference type="GO" id="GO:0032153">
    <property type="term" value="C:cell division site"/>
    <property type="evidence" value="ECO:0007669"/>
    <property type="project" value="UniProtKB-UniRule"/>
</dbReference>
<dbReference type="GO" id="GO:0009898">
    <property type="term" value="C:cytoplasmic side of plasma membrane"/>
    <property type="evidence" value="ECO:0007669"/>
    <property type="project" value="UniProtKB-UniRule"/>
</dbReference>
<keyword evidence="3 5" id="KW-0472">Membrane</keyword>
<dbReference type="PIRSF" id="PIRSF003101">
    <property type="entry name" value="FtsA"/>
    <property type="match status" value="1"/>
</dbReference>
<evidence type="ECO:0000256" key="2">
    <source>
        <dbReference type="ARBA" id="ARBA00022618"/>
    </source>
</evidence>
<keyword evidence="1 5" id="KW-1003">Cell membrane</keyword>
<dbReference type="InterPro" id="IPR020823">
    <property type="entry name" value="Cell_div_FtsA"/>
</dbReference>
<sequence length="433" mass="46852">MFRDLHNKGRRKTRFLTVLDVGSSKIVCFIACLRPLGRVHHLYGRTHSVEILGFGVQRSRGIKSGIVTDMMAAEQSVRLAVDAAEKMAGVVVDSVIVNFSSSKLKSNSVSSVVRLNSQEVTTRDIRTVLANIFHKSFDKERHILHLVPISYSLDGNKGICDPMGMVGELFGADVHVVVAETASLRNLETCINRSHLSVEAMVIAPFASGLSVLVNDEAHLGAACIDFGAGTTSFSVFSGGKFVYSGALAIGGNHITLDIARGFSVSVEEAERLKVVYGSTLLANADDRNMINVSEIGNKHRKTEYPRSVLGRIIRARVEEILEMVRDYLNHSGFGNIIGKRVILTGGASQLAGLPEVASSILGRNVRMGRPLGISRLPSFAKGAAFSSSVGLLIYPQLAGFEEKTVQSTVKYLSTGTGGGYFQRVGQWLYESF</sequence>
<comment type="subunit">
    <text evidence="5">Self-interacts. Interacts with FtsZ.</text>
</comment>
<evidence type="ECO:0000259" key="7">
    <source>
        <dbReference type="SMART" id="SM00842"/>
    </source>
</evidence>
<dbReference type="KEGG" id="banc:PU02_0812"/>
<dbReference type="InterPro" id="IPR043129">
    <property type="entry name" value="ATPase_NBD"/>
</dbReference>
<keyword evidence="9" id="KW-1185">Reference proteome</keyword>
<dbReference type="GO" id="GO:0043093">
    <property type="term" value="P:FtsZ-dependent cytokinesis"/>
    <property type="evidence" value="ECO:0007669"/>
    <property type="project" value="UniProtKB-UniRule"/>
</dbReference>
<accession>A0A0M4L878</accession>
<dbReference type="PANTHER" id="PTHR32432">
    <property type="entry name" value="CELL DIVISION PROTEIN FTSA-RELATED"/>
    <property type="match status" value="1"/>
</dbReference>
<evidence type="ECO:0000256" key="4">
    <source>
        <dbReference type="ARBA" id="ARBA00023306"/>
    </source>
</evidence>
<dbReference type="Pfam" id="PF02491">
    <property type="entry name" value="SHS2_FTSA"/>
    <property type="match status" value="1"/>
</dbReference>
<dbReference type="InterPro" id="IPR003494">
    <property type="entry name" value="SHS2_FtsA"/>
</dbReference>
<evidence type="ECO:0000256" key="3">
    <source>
        <dbReference type="ARBA" id="ARBA00023136"/>
    </source>
</evidence>
<evidence type="ECO:0000256" key="6">
    <source>
        <dbReference type="PIRNR" id="PIRNR003101"/>
    </source>
</evidence>
<dbReference type="PANTHER" id="PTHR32432:SF4">
    <property type="entry name" value="CELL DIVISION PROTEIN FTSA"/>
    <property type="match status" value="1"/>
</dbReference>
<feature type="domain" description="SHS2" evidence="7">
    <location>
        <begin position="16"/>
        <end position="212"/>
    </location>
</feature>
<evidence type="ECO:0000313" key="9">
    <source>
        <dbReference type="Proteomes" id="UP000057213"/>
    </source>
</evidence>
<protein>
    <recommendedName>
        <fullName evidence="5 6">Cell division protein FtsA</fullName>
    </recommendedName>
</protein>
<dbReference type="Proteomes" id="UP000057213">
    <property type="component" value="Chromosome"/>
</dbReference>
<dbReference type="Gene3D" id="3.30.1490.110">
    <property type="match status" value="1"/>
</dbReference>
<dbReference type="AlphaFoldDB" id="A0A0M4L878"/>
<dbReference type="Pfam" id="PF14450">
    <property type="entry name" value="FtsA"/>
    <property type="match status" value="1"/>
</dbReference>
<dbReference type="SUPFAM" id="SSF53067">
    <property type="entry name" value="Actin-like ATPase domain"/>
    <property type="match status" value="2"/>
</dbReference>
<dbReference type="PATRIC" id="fig|1318743.3.peg.825"/>
<dbReference type="RefSeq" id="WP_053944144.1">
    <property type="nucleotide sequence ID" value="NZ_CP010401.1"/>
</dbReference>
<gene>
    <name evidence="5" type="primary">ftsA</name>
    <name evidence="8" type="ORF">PU02_0812</name>
</gene>
<comment type="subcellular location">
    <subcellularLocation>
        <location evidence="5">Cell membrane</location>
        <topology evidence="5">Peripheral membrane protein</topology>
        <orientation evidence="5">Cytoplasmic side</orientation>
    </subcellularLocation>
    <text evidence="5">Localizes to the Z ring in an FtsZ-dependent manner. Targeted to the membrane through a conserved C-terminal amphipathic helix.</text>
</comment>
<dbReference type="CDD" id="cd24048">
    <property type="entry name" value="ASKHA_NBD_FtsA"/>
    <property type="match status" value="1"/>
</dbReference>
<comment type="function">
    <text evidence="5 6">Cell division protein that is involved in the assembly of the Z ring. May serve as a membrane anchor for the Z ring.</text>
</comment>
<dbReference type="EMBL" id="CP010401">
    <property type="protein sequence ID" value="ALE03626.1"/>
    <property type="molecule type" value="Genomic_DNA"/>
</dbReference>
<name>A0A0M4L878_9HYPH</name>
<reference evidence="8 9" key="1">
    <citation type="journal article" date="2015" name="Genome Announc.">
        <title>Complete Genome Sequence of Bartonella ancashensis Strain 20.00, Isolated from the Blood of a Patient with Verruga Peruana.</title>
        <authorList>
            <person name="Hang J."/>
            <person name="Mullins K.E."/>
            <person name="Clifford R.J."/>
            <person name="Onmus-Leone F."/>
            <person name="Yang Y."/>
            <person name="Jiang J."/>
            <person name="Leguia M."/>
            <person name="Kasper M.R."/>
            <person name="Maguina C."/>
            <person name="Lesho E.P."/>
            <person name="Jarman R.G."/>
            <person name="Richards A.L."/>
            <person name="Blazes D."/>
        </authorList>
    </citation>
    <scope>NUCLEOTIDE SEQUENCE [LARGE SCALE GENOMIC DNA]</scope>
    <source>
        <strain evidence="8 9">20.00</strain>
    </source>
</reference>